<dbReference type="PROSITE" id="PS00061">
    <property type="entry name" value="ADH_SHORT"/>
    <property type="match status" value="1"/>
</dbReference>
<organism evidence="3 4">
    <name type="scientific">Naegleria lovaniensis</name>
    <name type="common">Amoeba</name>
    <dbReference type="NCBI Taxonomy" id="51637"/>
    <lineage>
        <taxon>Eukaryota</taxon>
        <taxon>Discoba</taxon>
        <taxon>Heterolobosea</taxon>
        <taxon>Tetramitia</taxon>
        <taxon>Eutetramitia</taxon>
        <taxon>Vahlkampfiidae</taxon>
        <taxon>Naegleria</taxon>
    </lineage>
</organism>
<proteinExistence type="inferred from homology"/>
<reference evidence="3 4" key="1">
    <citation type="journal article" date="2018" name="BMC Genomics">
        <title>The genome of Naegleria lovaniensis, the basis for a comparative approach to unravel pathogenicity factors of the human pathogenic amoeba N. fowleri.</title>
        <authorList>
            <person name="Liechti N."/>
            <person name="Schurch N."/>
            <person name="Bruggmann R."/>
            <person name="Wittwer M."/>
        </authorList>
    </citation>
    <scope>NUCLEOTIDE SEQUENCE [LARGE SCALE GENOMIC DNA]</scope>
    <source>
        <strain evidence="3 4">ATCC 30569</strain>
    </source>
</reference>
<evidence type="ECO:0000313" key="3">
    <source>
        <dbReference type="EMBL" id="KAG2382281.1"/>
    </source>
</evidence>
<dbReference type="PRINTS" id="PR00081">
    <property type="entry name" value="GDHRDH"/>
</dbReference>
<evidence type="ECO:0000256" key="2">
    <source>
        <dbReference type="ARBA" id="ARBA00023002"/>
    </source>
</evidence>
<dbReference type="InterPro" id="IPR020904">
    <property type="entry name" value="Sc_DH/Rdtase_CS"/>
</dbReference>
<dbReference type="InterPro" id="IPR036291">
    <property type="entry name" value="NAD(P)-bd_dom_sf"/>
</dbReference>
<evidence type="ECO:0000256" key="1">
    <source>
        <dbReference type="ARBA" id="ARBA00006484"/>
    </source>
</evidence>
<dbReference type="EMBL" id="PYSW02000024">
    <property type="protein sequence ID" value="KAG2382281.1"/>
    <property type="molecule type" value="Genomic_DNA"/>
</dbReference>
<accession>A0AA88KN80</accession>
<dbReference type="AlphaFoldDB" id="A0AA88KN80"/>
<dbReference type="PRINTS" id="PR00080">
    <property type="entry name" value="SDRFAMILY"/>
</dbReference>
<keyword evidence="2" id="KW-0560">Oxidoreductase</keyword>
<dbReference type="Gene3D" id="3.40.50.720">
    <property type="entry name" value="NAD(P)-binding Rossmann-like Domain"/>
    <property type="match status" value="1"/>
</dbReference>
<evidence type="ECO:0000313" key="4">
    <source>
        <dbReference type="Proteomes" id="UP000816034"/>
    </source>
</evidence>
<keyword evidence="4" id="KW-1185">Reference proteome</keyword>
<protein>
    <submittedName>
        <fullName evidence="3">Uncharacterized protein</fullName>
    </submittedName>
</protein>
<dbReference type="Proteomes" id="UP000816034">
    <property type="component" value="Unassembled WGS sequence"/>
</dbReference>
<dbReference type="PANTHER" id="PTHR24321">
    <property type="entry name" value="DEHYDROGENASES, SHORT CHAIN"/>
    <property type="match status" value="1"/>
</dbReference>
<dbReference type="RefSeq" id="XP_044547960.1">
    <property type="nucleotide sequence ID" value="XM_044695238.1"/>
</dbReference>
<dbReference type="GO" id="GO:0016491">
    <property type="term" value="F:oxidoreductase activity"/>
    <property type="evidence" value="ECO:0007669"/>
    <property type="project" value="UniProtKB-KW"/>
</dbReference>
<gene>
    <name evidence="3" type="ORF">C9374_005483</name>
</gene>
<comment type="caution">
    <text evidence="3">The sequence shown here is derived from an EMBL/GenBank/DDBJ whole genome shotgun (WGS) entry which is preliminary data.</text>
</comment>
<dbReference type="InterPro" id="IPR002347">
    <property type="entry name" value="SDR_fam"/>
</dbReference>
<dbReference type="Pfam" id="PF13561">
    <property type="entry name" value="adh_short_C2"/>
    <property type="match status" value="1"/>
</dbReference>
<dbReference type="GeneID" id="68097938"/>
<comment type="similarity">
    <text evidence="1">Belongs to the short-chain dehydrogenases/reductases (SDR) family.</text>
</comment>
<dbReference type="SUPFAM" id="SSF51735">
    <property type="entry name" value="NAD(P)-binding Rossmann-fold domains"/>
    <property type="match status" value="1"/>
</dbReference>
<dbReference type="FunFam" id="3.40.50.720:FF:000084">
    <property type="entry name" value="Short-chain dehydrogenase reductase"/>
    <property type="match status" value="1"/>
</dbReference>
<dbReference type="PANTHER" id="PTHR24321:SF8">
    <property type="entry name" value="ESTRADIOL 17-BETA-DEHYDROGENASE 8-RELATED"/>
    <property type="match status" value="1"/>
</dbReference>
<sequence>MTAKTVIVTGGFNGIGLVISQTLLARQFRVVIADIAVPNDINENLQSTNTTTPFINPFANLFDPSMYLLIHCDVSNEQDVKNLMEKTIHKFSRLDAIVNNAAVSHPHYHGKDITELSLEEWNRVVSINLTSVFLTTKYGVPYLKQSRGCIINISSTRALQSEANTEIYSATKGGVLSLTHSLAISLGPEINVNCISPGWIDVQSHQVGKERQYELREGDHKQHPVGRVGRPEDVAKLCLFLIEDGCQDGSGFITGQNFVIDGGMTKKMIYNGEPWWKEE</sequence>
<name>A0AA88KN80_NAELO</name>